<reference evidence="1 2" key="1">
    <citation type="journal article" date="2016" name="Nat. Commun.">
        <title>Thousands of microbial genomes shed light on interconnected biogeochemical processes in an aquifer system.</title>
        <authorList>
            <person name="Anantharaman K."/>
            <person name="Brown C.T."/>
            <person name="Hug L.A."/>
            <person name="Sharon I."/>
            <person name="Castelle C.J."/>
            <person name="Probst A.J."/>
            <person name="Thomas B.C."/>
            <person name="Singh A."/>
            <person name="Wilkins M.J."/>
            <person name="Karaoz U."/>
            <person name="Brodie E.L."/>
            <person name="Williams K.H."/>
            <person name="Hubbard S.S."/>
            <person name="Banfield J.F."/>
        </authorList>
    </citation>
    <scope>NUCLEOTIDE SEQUENCE [LARGE SCALE GENOMIC DNA]</scope>
</reference>
<organism evidence="1 2">
    <name type="scientific">Candidatus Daviesbacteria bacterium RIFCSPHIGHO2_02_FULL_39_12</name>
    <dbReference type="NCBI Taxonomy" id="1797770"/>
    <lineage>
        <taxon>Bacteria</taxon>
        <taxon>Candidatus Daviesiibacteriota</taxon>
    </lineage>
</organism>
<dbReference type="Proteomes" id="UP000177042">
    <property type="component" value="Unassembled WGS sequence"/>
</dbReference>
<proteinExistence type="predicted"/>
<sequence>MITGPDSLNYFYRLWIIFMKNYQQIRTQAYKYYKAVELLHLTTTLQEYQHTGNAEYFGFIAILEGWKIKVIVKKTKNGNPHFLSVIPNWTTNKKRDRLLHKGNLEED</sequence>
<dbReference type="EMBL" id="MFCX01000036">
    <property type="protein sequence ID" value="OGE24970.1"/>
    <property type="molecule type" value="Genomic_DNA"/>
</dbReference>
<evidence type="ECO:0000313" key="2">
    <source>
        <dbReference type="Proteomes" id="UP000177042"/>
    </source>
</evidence>
<evidence type="ECO:0000313" key="1">
    <source>
        <dbReference type="EMBL" id="OGE24970.1"/>
    </source>
</evidence>
<dbReference type="AlphaFoldDB" id="A0A1F5J8X5"/>
<comment type="caution">
    <text evidence="1">The sequence shown here is derived from an EMBL/GenBank/DDBJ whole genome shotgun (WGS) entry which is preliminary data.</text>
</comment>
<name>A0A1F5J8X5_9BACT</name>
<gene>
    <name evidence="1" type="ORF">A3C26_00505</name>
</gene>
<evidence type="ECO:0008006" key="3">
    <source>
        <dbReference type="Google" id="ProtNLM"/>
    </source>
</evidence>
<accession>A0A1F5J8X5</accession>
<protein>
    <recommendedName>
        <fullName evidence="3">Phage-Barnase-EndoU-ColicinE5/D-RelE like nuclease 3 domain-containing protein</fullName>
    </recommendedName>
</protein>